<organism evidence="1 2">
    <name type="scientific">Herbiconiux daphne</name>
    <dbReference type="NCBI Taxonomy" id="2970914"/>
    <lineage>
        <taxon>Bacteria</taxon>
        <taxon>Bacillati</taxon>
        <taxon>Actinomycetota</taxon>
        <taxon>Actinomycetes</taxon>
        <taxon>Micrococcales</taxon>
        <taxon>Microbacteriaceae</taxon>
        <taxon>Herbiconiux</taxon>
    </lineage>
</organism>
<proteinExistence type="predicted"/>
<evidence type="ECO:0000313" key="1">
    <source>
        <dbReference type="EMBL" id="MCS5737502.1"/>
    </source>
</evidence>
<comment type="caution">
    <text evidence="1">The sequence shown here is derived from an EMBL/GenBank/DDBJ whole genome shotgun (WGS) entry which is preliminary data.</text>
</comment>
<keyword evidence="2" id="KW-1185">Reference proteome</keyword>
<accession>A0ABT2HCC0</accession>
<protein>
    <submittedName>
        <fullName evidence="1">Uncharacterized protein</fullName>
    </submittedName>
</protein>
<dbReference type="EMBL" id="JANLCJ010000768">
    <property type="protein sequence ID" value="MCS5737502.1"/>
    <property type="molecule type" value="Genomic_DNA"/>
</dbReference>
<dbReference type="Proteomes" id="UP001165586">
    <property type="component" value="Unassembled WGS sequence"/>
</dbReference>
<name>A0ABT2HCC0_9MICO</name>
<evidence type="ECO:0000313" key="2">
    <source>
        <dbReference type="Proteomes" id="UP001165586"/>
    </source>
</evidence>
<gene>
    <name evidence="1" type="ORF">N1032_27605</name>
</gene>
<feature type="non-terminal residue" evidence="1">
    <location>
        <position position="60"/>
    </location>
</feature>
<reference evidence="1" key="1">
    <citation type="submission" date="2022-08" db="EMBL/GenBank/DDBJ databases">
        <authorList>
            <person name="Deng Y."/>
            <person name="Han X.-F."/>
            <person name="Zhang Y.-Q."/>
        </authorList>
    </citation>
    <scope>NUCLEOTIDE SEQUENCE</scope>
    <source>
        <strain evidence="1">CPCC 203386</strain>
    </source>
</reference>
<sequence length="60" mass="6806">MSISEITGRLIMKPATPTNPKEVRELSVTSSYKQEGGNRFNVNHDIVEPTYEKLIETIKN</sequence>